<feature type="compositionally biased region" description="Basic and acidic residues" evidence="1">
    <location>
        <begin position="84"/>
        <end position="95"/>
    </location>
</feature>
<accession>A0ABV5G974</accession>
<gene>
    <name evidence="2" type="ORF">ACFFX0_31735</name>
</gene>
<dbReference type="Proteomes" id="UP001589575">
    <property type="component" value="Unassembled WGS sequence"/>
</dbReference>
<feature type="region of interest" description="Disordered" evidence="1">
    <location>
        <begin position="1"/>
        <end position="26"/>
    </location>
</feature>
<organism evidence="2 3">
    <name type="scientific">Citricoccus parietis</name>
    <dbReference type="NCBI Taxonomy" id="592307"/>
    <lineage>
        <taxon>Bacteria</taxon>
        <taxon>Bacillati</taxon>
        <taxon>Actinomycetota</taxon>
        <taxon>Actinomycetes</taxon>
        <taxon>Micrococcales</taxon>
        <taxon>Micrococcaceae</taxon>
        <taxon>Citricoccus</taxon>
    </lineage>
</organism>
<feature type="region of interest" description="Disordered" evidence="1">
    <location>
        <begin position="49"/>
        <end position="95"/>
    </location>
</feature>
<sequence>MMRPGSTGTSPSCVGAGSPGNFRSALPRSSVASFLPELSSSTALRVDAGSVRGSSLRFASRQKNTGERRSAGLAPRPPSPIRGGRNDHLYRYHHR</sequence>
<comment type="caution">
    <text evidence="2">The sequence shown here is derived from an EMBL/GenBank/DDBJ whole genome shotgun (WGS) entry which is preliminary data.</text>
</comment>
<reference evidence="2 3" key="1">
    <citation type="submission" date="2024-09" db="EMBL/GenBank/DDBJ databases">
        <authorList>
            <person name="Sun Q."/>
            <person name="Mori K."/>
        </authorList>
    </citation>
    <scope>NUCLEOTIDE SEQUENCE [LARGE SCALE GENOMIC DNA]</scope>
    <source>
        <strain evidence="2 3">CCM 7609</strain>
    </source>
</reference>
<evidence type="ECO:0000313" key="3">
    <source>
        <dbReference type="Proteomes" id="UP001589575"/>
    </source>
</evidence>
<dbReference type="EMBL" id="JBHMFI010000023">
    <property type="protein sequence ID" value="MFB9075488.1"/>
    <property type="molecule type" value="Genomic_DNA"/>
</dbReference>
<name>A0ABV5G974_9MICC</name>
<evidence type="ECO:0000313" key="2">
    <source>
        <dbReference type="EMBL" id="MFB9075488.1"/>
    </source>
</evidence>
<keyword evidence="3" id="KW-1185">Reference proteome</keyword>
<feature type="compositionally biased region" description="Polar residues" evidence="1">
    <location>
        <begin position="1"/>
        <end position="12"/>
    </location>
</feature>
<proteinExistence type="predicted"/>
<evidence type="ECO:0000256" key="1">
    <source>
        <dbReference type="SAM" id="MobiDB-lite"/>
    </source>
</evidence>
<protein>
    <submittedName>
        <fullName evidence="2">Uncharacterized protein</fullName>
    </submittedName>
</protein>